<evidence type="ECO:0000256" key="2">
    <source>
        <dbReference type="ARBA" id="ARBA00022771"/>
    </source>
</evidence>
<dbReference type="OrthoDB" id="436852at2759"/>
<accession>A0A8E2AVA1</accession>
<dbReference type="SUPFAM" id="SSF57903">
    <property type="entry name" value="FYVE/PHD zinc finger"/>
    <property type="match status" value="1"/>
</dbReference>
<organism evidence="7 8">
    <name type="scientific">Obba rivulosa</name>
    <dbReference type="NCBI Taxonomy" id="1052685"/>
    <lineage>
        <taxon>Eukaryota</taxon>
        <taxon>Fungi</taxon>
        <taxon>Dikarya</taxon>
        <taxon>Basidiomycota</taxon>
        <taxon>Agaricomycotina</taxon>
        <taxon>Agaricomycetes</taxon>
        <taxon>Polyporales</taxon>
        <taxon>Gelatoporiaceae</taxon>
        <taxon>Obba</taxon>
    </lineage>
</organism>
<reference evidence="7 8" key="1">
    <citation type="submission" date="2016-07" db="EMBL/GenBank/DDBJ databases">
        <title>Draft genome of the white-rot fungus Obba rivulosa 3A-2.</title>
        <authorList>
            <consortium name="DOE Joint Genome Institute"/>
            <person name="Miettinen O."/>
            <person name="Riley R."/>
            <person name="Acob R."/>
            <person name="Barry K."/>
            <person name="Cullen D."/>
            <person name="De Vries R."/>
            <person name="Hainaut M."/>
            <person name="Hatakka A."/>
            <person name="Henrissat B."/>
            <person name="Hilden K."/>
            <person name="Kuo R."/>
            <person name="Labutti K."/>
            <person name="Lipzen A."/>
            <person name="Makela M.R."/>
            <person name="Sandor L."/>
            <person name="Spatafora J.W."/>
            <person name="Grigoriev I.V."/>
            <person name="Hibbett D.S."/>
        </authorList>
    </citation>
    <scope>NUCLEOTIDE SEQUENCE [LARGE SCALE GENOMIC DNA]</scope>
    <source>
        <strain evidence="7 8">3A-2</strain>
    </source>
</reference>
<dbReference type="InterPro" id="IPR011011">
    <property type="entry name" value="Znf_FYVE_PHD"/>
</dbReference>
<dbReference type="Proteomes" id="UP000250043">
    <property type="component" value="Unassembled WGS sequence"/>
</dbReference>
<feature type="region of interest" description="Disordered" evidence="5">
    <location>
        <begin position="277"/>
        <end position="311"/>
    </location>
</feature>
<keyword evidence="2 4" id="KW-0863">Zinc-finger</keyword>
<gene>
    <name evidence="7" type="ORF">OBBRIDRAFT_794710</name>
</gene>
<dbReference type="GO" id="GO:0008270">
    <property type="term" value="F:zinc ion binding"/>
    <property type="evidence" value="ECO:0007669"/>
    <property type="project" value="UniProtKB-KW"/>
</dbReference>
<dbReference type="InterPro" id="IPR019787">
    <property type="entry name" value="Znf_PHD-finger"/>
</dbReference>
<evidence type="ECO:0000256" key="3">
    <source>
        <dbReference type="ARBA" id="ARBA00022833"/>
    </source>
</evidence>
<keyword evidence="3" id="KW-0862">Zinc</keyword>
<evidence type="ECO:0000256" key="4">
    <source>
        <dbReference type="PROSITE-ProRule" id="PRU00146"/>
    </source>
</evidence>
<feature type="region of interest" description="Disordered" evidence="5">
    <location>
        <begin position="825"/>
        <end position="888"/>
    </location>
</feature>
<dbReference type="PROSITE" id="PS01359">
    <property type="entry name" value="ZF_PHD_1"/>
    <property type="match status" value="1"/>
</dbReference>
<evidence type="ECO:0000259" key="6">
    <source>
        <dbReference type="PROSITE" id="PS50016"/>
    </source>
</evidence>
<feature type="compositionally biased region" description="Basic residues" evidence="5">
    <location>
        <begin position="195"/>
        <end position="204"/>
    </location>
</feature>
<dbReference type="PROSITE" id="PS50016">
    <property type="entry name" value="ZF_PHD_2"/>
    <property type="match status" value="1"/>
</dbReference>
<feature type="compositionally biased region" description="Basic residues" evidence="5">
    <location>
        <begin position="445"/>
        <end position="455"/>
    </location>
</feature>
<dbReference type="Pfam" id="PF00628">
    <property type="entry name" value="PHD"/>
    <property type="match status" value="1"/>
</dbReference>
<feature type="region of interest" description="Disordered" evidence="5">
    <location>
        <begin position="1"/>
        <end position="84"/>
    </location>
</feature>
<feature type="compositionally biased region" description="Polar residues" evidence="5">
    <location>
        <begin position="703"/>
        <end position="740"/>
    </location>
</feature>
<dbReference type="AlphaFoldDB" id="A0A8E2AVA1"/>
<sequence>MLQRSPGRNGLDLSGGVGGRFEQHKAQGEQFTPTRNHGSLLPPFGINGASHLPTPQSPGTYGEYSSSYAYDPESPAPNGLQSSRAAPHQVYETFGASQMSGEVLSSGSFITPESSPLMPRRVLSPAPAPIPGPSFSPHTPRVHSPPRSVASTAPTLADPHTITPPSLSNSREITPSSRLSSPFMERLSLTDRPSSKNRAHRTRRSPSSDRLPPVPVDIDDIFSPEVSRSKTPPPLTAPVPQRAVGGEMQRIRLQIAADQAALLHEAEARRPDYLVREKRPQSTAEIAGADAVDSEDRENMQPGLGVTVSPNKGRRLKLFQETSEETFEQSLLAGGYPGYGSPITDEPHTPMARGHSLSQRAVQWLQQATPGKPGPSSIPSEPEPDWVPSEKEIRKRKRLAAFQEDGRTHKPPSKLHPVEIEGKGRVIIDVPPEDIVSDVQDSPAKRRATRRKKRGGAGSTVARKKGHAAELEDDPMEIPRPNWVDNAFPWCMRAQERVDTMRMEQEEKLRWIERFLDRDSDEEDEHEDQTLEPAVRLVDEDVPPPRGRGKWVPLRADPDTAATIASRKLLIPNDPADARAALLSKRSVRALAHRHRRGRRGNETVCICHGTDDGRELVQCDECKTWYHLDCIGIDSVSELGEEEDPWYCAECLGVPLPSSDPASEPTFVPTDDRPLTDDFRDPPFFQGGLQESPAGPWGAQRTPRTPTQARGYSQTFASRSSWGDSSRPGPSTPVSTAQNARVYHTPGLLDPYSHHTLAESPFDPTTTPSRGLKFAPGSTPKTSLWSARGGPGREFWRIGDSGGFPSLGDSGSLQLSSYRNIYSHDDTPVRRSEPREKPKALMGRKLWDSPVPTIPSLQGDLQASPIHAEVRAHRNTNAPQMADKQVS</sequence>
<evidence type="ECO:0000313" key="7">
    <source>
        <dbReference type="EMBL" id="OCH88970.1"/>
    </source>
</evidence>
<feature type="compositionally biased region" description="Low complexity" evidence="5">
    <location>
        <begin position="370"/>
        <end position="380"/>
    </location>
</feature>
<dbReference type="EMBL" id="KV722438">
    <property type="protein sequence ID" value="OCH88970.1"/>
    <property type="molecule type" value="Genomic_DNA"/>
</dbReference>
<keyword evidence="8" id="KW-1185">Reference proteome</keyword>
<feature type="compositionally biased region" description="Basic and acidic residues" evidence="5">
    <location>
        <begin position="825"/>
        <end position="840"/>
    </location>
</feature>
<name>A0A8E2AVA1_9APHY</name>
<dbReference type="InterPro" id="IPR019786">
    <property type="entry name" value="Zinc_finger_PHD-type_CS"/>
</dbReference>
<dbReference type="InterPro" id="IPR013083">
    <property type="entry name" value="Znf_RING/FYVE/PHD"/>
</dbReference>
<feature type="region of interest" description="Disordered" evidence="5">
    <location>
        <begin position="106"/>
        <end position="241"/>
    </location>
</feature>
<evidence type="ECO:0000256" key="5">
    <source>
        <dbReference type="SAM" id="MobiDB-lite"/>
    </source>
</evidence>
<evidence type="ECO:0000313" key="8">
    <source>
        <dbReference type="Proteomes" id="UP000250043"/>
    </source>
</evidence>
<dbReference type="InterPro" id="IPR001965">
    <property type="entry name" value="Znf_PHD"/>
</dbReference>
<feature type="compositionally biased region" description="Polar residues" evidence="5">
    <location>
        <begin position="163"/>
        <end position="180"/>
    </location>
</feature>
<feature type="domain" description="PHD-type" evidence="6">
    <location>
        <begin position="603"/>
        <end position="655"/>
    </location>
</feature>
<dbReference type="SMART" id="SM00249">
    <property type="entry name" value="PHD"/>
    <property type="match status" value="1"/>
</dbReference>
<dbReference type="CDD" id="cd15522">
    <property type="entry name" value="PHD_TAF3"/>
    <property type="match status" value="1"/>
</dbReference>
<feature type="region of interest" description="Disordered" evidence="5">
    <location>
        <begin position="368"/>
        <end position="421"/>
    </location>
</feature>
<feature type="region of interest" description="Disordered" evidence="5">
    <location>
        <begin position="436"/>
        <end position="473"/>
    </location>
</feature>
<feature type="region of interest" description="Disordered" evidence="5">
    <location>
        <begin position="684"/>
        <end position="791"/>
    </location>
</feature>
<evidence type="ECO:0000256" key="1">
    <source>
        <dbReference type="ARBA" id="ARBA00022723"/>
    </source>
</evidence>
<feature type="compositionally biased region" description="Polar residues" evidence="5">
    <location>
        <begin position="53"/>
        <end position="68"/>
    </location>
</feature>
<keyword evidence="1" id="KW-0479">Metal-binding</keyword>
<proteinExistence type="predicted"/>
<dbReference type="Gene3D" id="3.30.40.10">
    <property type="entry name" value="Zinc/RING finger domain, C3HC4 (zinc finger)"/>
    <property type="match status" value="1"/>
</dbReference>
<protein>
    <recommendedName>
        <fullName evidence="6">PHD-type domain-containing protein</fullName>
    </recommendedName>
</protein>